<comment type="caution">
    <text evidence="1">The sequence shown here is derived from an EMBL/GenBank/DDBJ whole genome shotgun (WGS) entry which is preliminary data.</text>
</comment>
<dbReference type="EMBL" id="BTSX01000003">
    <property type="protein sequence ID" value="GMS90710.1"/>
    <property type="molecule type" value="Genomic_DNA"/>
</dbReference>
<proteinExistence type="predicted"/>
<dbReference type="Proteomes" id="UP001432027">
    <property type="component" value="Unassembled WGS sequence"/>
</dbReference>
<evidence type="ECO:0000313" key="1">
    <source>
        <dbReference type="EMBL" id="GMS90710.1"/>
    </source>
</evidence>
<keyword evidence="2" id="KW-1185">Reference proteome</keyword>
<reference evidence="1" key="1">
    <citation type="submission" date="2023-10" db="EMBL/GenBank/DDBJ databases">
        <title>Genome assembly of Pristionchus species.</title>
        <authorList>
            <person name="Yoshida K."/>
            <person name="Sommer R.J."/>
        </authorList>
    </citation>
    <scope>NUCLEOTIDE SEQUENCE</scope>
    <source>
        <strain evidence="1">RS0144</strain>
    </source>
</reference>
<sequence>AGRAQFTPMNGGSTLAPGLQARYSAVLLHSLHRVLRAETVELPRGLLHIVDGSLAALRSGIPDSSLGLE</sequence>
<accession>A0AAV5T5A9</accession>
<protein>
    <submittedName>
        <fullName evidence="1">Uncharacterized protein</fullName>
    </submittedName>
</protein>
<feature type="non-terminal residue" evidence="1">
    <location>
        <position position="1"/>
    </location>
</feature>
<evidence type="ECO:0000313" key="2">
    <source>
        <dbReference type="Proteomes" id="UP001432027"/>
    </source>
</evidence>
<dbReference type="AlphaFoldDB" id="A0AAV5T5A9"/>
<name>A0AAV5T5A9_9BILA</name>
<organism evidence="1 2">
    <name type="scientific">Pristionchus entomophagus</name>
    <dbReference type="NCBI Taxonomy" id="358040"/>
    <lineage>
        <taxon>Eukaryota</taxon>
        <taxon>Metazoa</taxon>
        <taxon>Ecdysozoa</taxon>
        <taxon>Nematoda</taxon>
        <taxon>Chromadorea</taxon>
        <taxon>Rhabditida</taxon>
        <taxon>Rhabditina</taxon>
        <taxon>Diplogasteromorpha</taxon>
        <taxon>Diplogasteroidea</taxon>
        <taxon>Neodiplogasteridae</taxon>
        <taxon>Pristionchus</taxon>
    </lineage>
</organism>
<gene>
    <name evidence="1" type="ORF">PENTCL1PPCAC_12885</name>
</gene>